<keyword evidence="1" id="KW-0472">Membrane</keyword>
<reference evidence="2 3" key="1">
    <citation type="submission" date="2023-12" db="EMBL/GenBank/DDBJ databases">
        <title>Baltic Sea Cyanobacteria.</title>
        <authorList>
            <person name="Delbaje E."/>
            <person name="Fewer D.P."/>
            <person name="Shishido T.K."/>
        </authorList>
    </citation>
    <scope>NUCLEOTIDE SEQUENCE [LARGE SCALE GENOMIC DNA]</scope>
    <source>
        <strain evidence="2 3">UHCC 0139</strain>
    </source>
</reference>
<evidence type="ECO:0000313" key="3">
    <source>
        <dbReference type="Proteomes" id="UP001304461"/>
    </source>
</evidence>
<dbReference type="EMBL" id="JAYGHX010000015">
    <property type="protein sequence ID" value="MEA5392735.1"/>
    <property type="molecule type" value="Genomic_DNA"/>
</dbReference>
<name>A0ABU5RYK2_9CYAN</name>
<keyword evidence="1" id="KW-1133">Transmembrane helix</keyword>
<proteinExistence type="predicted"/>
<evidence type="ECO:0000256" key="1">
    <source>
        <dbReference type="SAM" id="Phobius"/>
    </source>
</evidence>
<protein>
    <submittedName>
        <fullName evidence="2">DUF2834 domain-containing protein</fullName>
    </submittedName>
</protein>
<keyword evidence="1" id="KW-0812">Transmembrane</keyword>
<sequence length="135" mass="14516">MSDDALSTRSGTGSLSWIAWIYLLLAVAGGVLPWLANLEFIRSAGSAFDLGLFIREANANPAARSVSSDLAIGATAVTIWMVRESRRLEMRGLGWVLLSCVTIAFAFGAPLFLHLRERRLLELARLSPAAPESAG</sequence>
<evidence type="ECO:0000313" key="2">
    <source>
        <dbReference type="EMBL" id="MEA5392735.1"/>
    </source>
</evidence>
<keyword evidence="3" id="KW-1185">Reference proteome</keyword>
<organism evidence="2 3">
    <name type="scientific">Cyanobium gracile UHCC 0139</name>
    <dbReference type="NCBI Taxonomy" id="3110308"/>
    <lineage>
        <taxon>Bacteria</taxon>
        <taxon>Bacillati</taxon>
        <taxon>Cyanobacteriota</taxon>
        <taxon>Cyanophyceae</taxon>
        <taxon>Synechococcales</taxon>
        <taxon>Prochlorococcaceae</taxon>
        <taxon>Cyanobium</taxon>
    </lineage>
</organism>
<accession>A0ABU5RYK2</accession>
<dbReference type="InterPro" id="IPR021362">
    <property type="entry name" value="DUF2834"/>
</dbReference>
<comment type="caution">
    <text evidence="2">The sequence shown here is derived from an EMBL/GenBank/DDBJ whole genome shotgun (WGS) entry which is preliminary data.</text>
</comment>
<gene>
    <name evidence="2" type="ORF">VB738_15845</name>
</gene>
<dbReference type="Pfam" id="PF11196">
    <property type="entry name" value="DUF2834"/>
    <property type="match status" value="1"/>
</dbReference>
<dbReference type="RefSeq" id="WP_323306656.1">
    <property type="nucleotide sequence ID" value="NZ_JAYGHX010000015.1"/>
</dbReference>
<dbReference type="Proteomes" id="UP001304461">
    <property type="component" value="Unassembled WGS sequence"/>
</dbReference>
<feature type="transmembrane region" description="Helical" evidence="1">
    <location>
        <begin position="93"/>
        <end position="113"/>
    </location>
</feature>
<feature type="transmembrane region" description="Helical" evidence="1">
    <location>
        <begin position="17"/>
        <end position="36"/>
    </location>
</feature>